<sequence>MNQSILNHLFLPHDLSSLEIDYLMESRNQNEYKILEFMNGFLKSLDTTNELPVIATLRKCTERWSIIQNMENCIASMLQSTSQQLTPGDFLPLYFLAQNAAILIEIDENPPHQPLISSWQVLLPTQNITSSLEPHFSCFPVPTFRLPDRSQLLSRAHCELLVEFMNNTIEFSKATKASYSFNNTLEVPISHYVCQWWIMQFQGVQINNQVNEPVSFRKKHRDQIRYKYSSFPFRRSGLWMTIKVVFHTILNKRLGNIGTIVYKLLITNFLIYSISTRQISIELLVHCLRKIVRRLNKIEVLLSRMDSSNINPWIQNTTEEIKQKIDLLIPNPNWQTPIEQKELQKLSKVYLDSDQLEVCQHSCKKLRSYLQHKYHTSTSLRQNSYGYTSAQMTLNSVIHGDGTLPRVSDLINHDNDNKCIALARIENWVCFCLERWINRSLLSQIGYKCFESLQSFYEDYESEALDFYYSNNKLTDPAGYSRFILTSLTIIYLMHKKLCEDTQYKRLELHTIRIPNILDIFEFLVLPNRDDMIRARDLYDYFREFNGKQYPDLLSNIDSQDAFGVYFAKQSVEIKENLQKLRNQIEKDKEYKEEEVNKAKKECEQLMKKANDLTCQCKLNQFSVLLKCDRCNTIKEAENITVSIYECPLPADESKALAVMFELQMPIEIRCYRDILWQFINRPKPNPSHQMHEWLSSRPHSTKLQPFYKGPYHSKVKLVSTVKSISESHYSGARNVINTPLEEYIYKSALWVEISPTKTIEFSEECRILTPELTDPNYEKLQFSIDNTKFVQNCVIAELSKCSQELTVAEFIEFGSFRSGHRLQWWNLLSILESDSLSMDEESVAILITHALLQYGPVTDDPTSLLNRWCPESHQQLLEDHFLDELMTRIERHLKDCECNWQKELILITITIIVMRMFSLCNSTRKKQMTNLVFKCRRLGEKWIQAISKHIQNPSSLDSDNTNTLRDKIFIIGIACLQTFSIYADTSNSLELSNQDVIFLLNISITVHDNMILTKKSTNMSVFMRNLLRSKERILVTIQPLVSELLEKTSYESLNEFCSLHWVILRNKDNMKGLWKKRSKDKYDGWYDGVYESNTISIDCVRGGFFVNELSIGFLPDKITSDNLFARVFGQHIFEVQPSESEKTYITKYGYHANGKTHYEFTFNDGNNLDGYLIVYERHMETNDKFELIPPSCFETELPDILVSNYSHWWNEKNQIVEFRSIHFLDPNFLTDKHYILELKNGFIRTCNTKNRQNLINPSSQFFQNLFAMYFKRLDEESYVYMLREGITIFHIHLSRLGIAFKYDAQNKIITSREYSDMHIDENQLFGTLTGLESGLLLSSIAKVNHENKHYLCRKLIVPFGQLQSKKNSDNDHQIVTIERKSLETSFIHEYFVFTLNDRLRILQPTDSPTGYLYSALLHALTSHPLPDQYTGMTGMERSFQLLYSAGCWSDQPFDSITRNILLQIASISPRVNYYPEYLTSMIKVDWNSNSIPYSMQHFGYYLLVKELSEASEEWSFMYPSSTSNDDLQKLFESKKYNEKVLAKLYWDYRDSYNPSARLPEQMEKEIQFSATSLDAYQPVWQTSSYSTTYYQHSVADFLYSRGDVNLKDSNKLRCTPLSRWLGYEYNVRNTWIGLFKIVEELKTFEADKQKDEMERFEMLLDFLHYISGKCSRQPFYLQLLKSILKAPSLSLGSVPYPPFILYNKIQENSFDDDCVDLDKLGSYKRNIVLQEIRDCYHNNQHYENEKFSGLEFLNKQTNRINMLLDLWRKNAKLRSFLDNIESQLNSIVLVPFNAIVRVNPQEFSLEPFQNHTQIHLNLTHRTIHEKLLESAKQKFLHPYSNYFIKPKACIQIKNEQNIFPEEIFPSTNPQVNPLSDIAKHFKEHLRESWKKFNLTKEYKREYPSVEEINEFLNSFCQESTQLWDELVKSIANKNELIYKTGLMLRIVPTTLISVLWLNDNKSNALFLQLTSEQRILLGGVMVNWVVEQQIERTLHLANQEKWEDFDKEISNIPHANWTPSEHIPWLILELEMNITIREIQIEVARHMMQPKVHDDNSKIQNVVMQMNMGEGKTSVILPMLAVSLCSSTSSLVRIIVLKALFPMNYQSLQHKLGGLLNRCVLPFACRRDMNFDDSQVNKIFNRLKQGLNNRDVILTSPEDILSFDLLTIDKCRRNEFDAGRAMLSIQNWTKIFVRDVLDESDEILHVKYQLIYSIGRQQQVDGGAERWRTIQDVLKLVKKYSANIAQKYNDDVFYKASESQSSFPEFRLLNHRPFSELCQLIANDWINEKHYHKIDQQNILSFLLSIRSSLEDLINPFPHDTIQLFLIIRGLLSSEVLFASLKKRHRVNFGVNQNSKFNRLMAVPFRAKDVAAENTEFGHPDMAIVLTQISYYYKGLNDSQMFQCFNRLNQHESDPEMTYNQWISLEKQNDVISSIKQWKRVNLKDYQQRTELLFPTFRYNMLVIDYFLNHFVFPKEAKQFPNKLISSPWDLSSSSRKQIITGFSGTNDTQLLLPTHIRQCDLPELQKTDAIVLNNLLRSENDHYHDLPIDTNSDEILKRIVNDKSIVQVILDVGALFIDGTNRQIAIKWLDLSDKTKIDYGVYFESDSIFVCDRQYRDHAFSTSPACERLDRCVFYLDEIHTRGTDFKFPNGFRAAVTLGNGLSKDRLVQACMRMRKLGKQHWLSFWSSNEAHQQIRTMKKHSVQSNAIEDINDRIRLMDILRWVYKNTQQTTWDGLHLWATQSLSFQRKVNAFRRINWTNYETVYPNTILKNLAKECLENEVLELNNMYGVPKTLQIVVDIYLARYQHIGVCSSVEIHEAVSKRLRDYSGSKKLLTQLLDEEQQRELEREQELEEERQEKRPLPANPYEPKLDNDIMKLCEMQGPMLNLSELTLTFFPIAAAFLGTTFYEECQPHCWQQHLWITDEFKRVIQTCGEALDSFLRPPRWILIYRNKHVISVSPFEANWLMGELQGLYHRPSSSKLLTTTLRMLLPRTKPEQSIFINTETLTMPPSISPNRGAVAFSIPSEWLAELFVFNGTLYFKTNEEQIAYCRCLGVCPKPRTAAEEDAFERYWIGIDGFVENLKHRSFLQLQQCRFHTNPLAFIRKLVEIRNGAHAPLISNAGSIIIKTVKLPV</sequence>
<dbReference type="GO" id="GO:0004843">
    <property type="term" value="F:cysteine-type deubiquitinase activity"/>
    <property type="evidence" value="ECO:0007669"/>
    <property type="project" value="UniProtKB-EC"/>
</dbReference>
<evidence type="ECO:0000313" key="12">
    <source>
        <dbReference type="EMBL" id="CAF1016113.1"/>
    </source>
</evidence>
<dbReference type="Proteomes" id="UP000663889">
    <property type="component" value="Unassembled WGS sequence"/>
</dbReference>
<keyword evidence="3" id="KW-0645">Protease</keyword>
<evidence type="ECO:0000256" key="4">
    <source>
        <dbReference type="ARBA" id="ARBA00022786"/>
    </source>
</evidence>
<feature type="coiled-coil region" evidence="7">
    <location>
        <begin position="571"/>
        <end position="616"/>
    </location>
</feature>
<dbReference type="GO" id="GO:0006508">
    <property type="term" value="P:proteolysis"/>
    <property type="evidence" value="ECO:0007669"/>
    <property type="project" value="UniProtKB-KW"/>
</dbReference>
<name>A0A814HWU9_9BILA</name>
<keyword evidence="5" id="KW-0378">Hydrolase</keyword>
<evidence type="ECO:0000256" key="3">
    <source>
        <dbReference type="ARBA" id="ARBA00022670"/>
    </source>
</evidence>
<feature type="domain" description="DUF6606" evidence="11">
    <location>
        <begin position="5"/>
        <end position="270"/>
    </location>
</feature>
<keyword evidence="4" id="KW-0833">Ubl conjugation pathway</keyword>
<gene>
    <name evidence="13" type="ORF">FNK824_LOCUS15672</name>
    <name evidence="12" type="ORF">SEV965_LOCUS11554</name>
</gene>
<dbReference type="InterPro" id="IPR046541">
    <property type="entry name" value="DUF6606"/>
</dbReference>
<evidence type="ECO:0000256" key="2">
    <source>
        <dbReference type="ARBA" id="ARBA00012759"/>
    </source>
</evidence>
<feature type="domain" description="DUF3645" evidence="10">
    <location>
        <begin position="2360"/>
        <end position="2388"/>
    </location>
</feature>
<protein>
    <recommendedName>
        <fullName evidence="2">ubiquitinyl hydrolase 1</fullName>
        <ecNumber evidence="2">3.4.19.12</ecNumber>
    </recommendedName>
</protein>
<evidence type="ECO:0000256" key="7">
    <source>
        <dbReference type="SAM" id="Coils"/>
    </source>
</evidence>
<dbReference type="Proteomes" id="UP000663874">
    <property type="component" value="Unassembled WGS sequence"/>
</dbReference>
<dbReference type="EC" id="3.4.19.12" evidence="2"/>
<dbReference type="PANTHER" id="PTHR13367">
    <property type="entry name" value="UBIQUITIN THIOESTERASE"/>
    <property type="match status" value="1"/>
</dbReference>
<evidence type="ECO:0000259" key="9">
    <source>
        <dbReference type="Pfam" id="PF12340"/>
    </source>
</evidence>
<feature type="domain" description="DUF3638" evidence="9">
    <location>
        <begin position="2015"/>
        <end position="2245"/>
    </location>
</feature>
<evidence type="ECO:0000256" key="1">
    <source>
        <dbReference type="ARBA" id="ARBA00000707"/>
    </source>
</evidence>
<organism evidence="12 14">
    <name type="scientific">Rotaria sordida</name>
    <dbReference type="NCBI Taxonomy" id="392033"/>
    <lineage>
        <taxon>Eukaryota</taxon>
        <taxon>Metazoa</taxon>
        <taxon>Spiralia</taxon>
        <taxon>Gnathifera</taxon>
        <taxon>Rotifera</taxon>
        <taxon>Eurotatoria</taxon>
        <taxon>Bdelloidea</taxon>
        <taxon>Philodinida</taxon>
        <taxon>Philodinidae</taxon>
        <taxon>Rotaria</taxon>
    </lineage>
</organism>
<keyword evidence="6" id="KW-0788">Thiol protease</keyword>
<comment type="catalytic activity">
    <reaction evidence="1">
        <text>Thiol-dependent hydrolysis of ester, thioester, amide, peptide and isopeptide bonds formed by the C-terminal Gly of ubiquitin (a 76-residue protein attached to proteins as an intracellular targeting signal).</text>
        <dbReference type="EC" id="3.4.19.12"/>
    </reaction>
</comment>
<dbReference type="Pfam" id="PF12340">
    <property type="entry name" value="DUF3638"/>
    <property type="match status" value="1"/>
</dbReference>
<dbReference type="InterPro" id="IPR051346">
    <property type="entry name" value="OTU_Deubiquitinase"/>
</dbReference>
<dbReference type="EMBL" id="CAJNOU010000501">
    <property type="protein sequence ID" value="CAF1016113.1"/>
    <property type="molecule type" value="Genomic_DNA"/>
</dbReference>
<reference evidence="12" key="1">
    <citation type="submission" date="2021-02" db="EMBL/GenBank/DDBJ databases">
        <authorList>
            <person name="Nowell W R."/>
        </authorList>
    </citation>
    <scope>NUCLEOTIDE SEQUENCE</scope>
</reference>
<dbReference type="PANTHER" id="PTHR13367:SF33">
    <property type="entry name" value="P-LOOP CONTAINING NUCLEOSIDE TRIPHOSPHATE HYDROLASE PROTEIN"/>
    <property type="match status" value="1"/>
</dbReference>
<dbReference type="Pfam" id="PF12359">
    <property type="entry name" value="DUF3645"/>
    <property type="match status" value="1"/>
</dbReference>
<evidence type="ECO:0000256" key="8">
    <source>
        <dbReference type="SAM" id="MobiDB-lite"/>
    </source>
</evidence>
<dbReference type="Pfam" id="PF20255">
    <property type="entry name" value="DUF6606"/>
    <property type="match status" value="1"/>
</dbReference>
<feature type="region of interest" description="Disordered" evidence="8">
    <location>
        <begin position="2847"/>
        <end position="2871"/>
    </location>
</feature>
<evidence type="ECO:0000259" key="10">
    <source>
        <dbReference type="Pfam" id="PF12359"/>
    </source>
</evidence>
<evidence type="ECO:0000313" key="13">
    <source>
        <dbReference type="EMBL" id="CAF3812812.1"/>
    </source>
</evidence>
<evidence type="ECO:0000256" key="6">
    <source>
        <dbReference type="ARBA" id="ARBA00022807"/>
    </source>
</evidence>
<dbReference type="InterPro" id="IPR022105">
    <property type="entry name" value="DUF3645"/>
</dbReference>
<accession>A0A814HWU9</accession>
<evidence type="ECO:0000259" key="11">
    <source>
        <dbReference type="Pfam" id="PF20255"/>
    </source>
</evidence>
<proteinExistence type="predicted"/>
<dbReference type="EMBL" id="CAJOBE010002291">
    <property type="protein sequence ID" value="CAF3812812.1"/>
    <property type="molecule type" value="Genomic_DNA"/>
</dbReference>
<keyword evidence="7" id="KW-0175">Coiled coil</keyword>
<dbReference type="InterPro" id="IPR022099">
    <property type="entry name" value="DUF3638"/>
</dbReference>
<comment type="caution">
    <text evidence="12">The sequence shown here is derived from an EMBL/GenBank/DDBJ whole genome shotgun (WGS) entry which is preliminary data.</text>
</comment>
<evidence type="ECO:0000256" key="5">
    <source>
        <dbReference type="ARBA" id="ARBA00022801"/>
    </source>
</evidence>
<evidence type="ECO:0000313" key="14">
    <source>
        <dbReference type="Proteomes" id="UP000663889"/>
    </source>
</evidence>